<feature type="transmembrane region" description="Helical" evidence="1">
    <location>
        <begin position="196"/>
        <end position="213"/>
    </location>
</feature>
<keyword evidence="1" id="KW-0472">Membrane</keyword>
<dbReference type="RefSeq" id="WP_319952744.1">
    <property type="nucleotide sequence ID" value="NZ_JAXAVX010000001.1"/>
</dbReference>
<proteinExistence type="predicted"/>
<feature type="transmembrane region" description="Helical" evidence="1">
    <location>
        <begin position="126"/>
        <end position="145"/>
    </location>
</feature>
<feature type="transmembrane region" description="Helical" evidence="1">
    <location>
        <begin position="94"/>
        <end position="114"/>
    </location>
</feature>
<feature type="transmembrane region" description="Helical" evidence="1">
    <location>
        <begin position="220"/>
        <end position="238"/>
    </location>
</feature>
<keyword evidence="3" id="KW-1185">Reference proteome</keyword>
<feature type="transmembrane region" description="Helical" evidence="1">
    <location>
        <begin position="275"/>
        <end position="297"/>
    </location>
</feature>
<evidence type="ECO:0000313" key="3">
    <source>
        <dbReference type="Proteomes" id="UP001277761"/>
    </source>
</evidence>
<organism evidence="2 3">
    <name type="scientific">Patulibacter brassicae</name>
    <dbReference type="NCBI Taxonomy" id="1705717"/>
    <lineage>
        <taxon>Bacteria</taxon>
        <taxon>Bacillati</taxon>
        <taxon>Actinomycetota</taxon>
        <taxon>Thermoleophilia</taxon>
        <taxon>Solirubrobacterales</taxon>
        <taxon>Patulibacteraceae</taxon>
        <taxon>Patulibacter</taxon>
    </lineage>
</organism>
<dbReference type="PANTHER" id="PTHR38457">
    <property type="entry name" value="REGULATOR ABRB-RELATED"/>
    <property type="match status" value="1"/>
</dbReference>
<dbReference type="PANTHER" id="PTHR38457:SF1">
    <property type="entry name" value="REGULATOR ABRB-RELATED"/>
    <property type="match status" value="1"/>
</dbReference>
<comment type="caution">
    <text evidence="2">The sequence shown here is derived from an EMBL/GenBank/DDBJ whole genome shotgun (WGS) entry which is preliminary data.</text>
</comment>
<reference evidence="2 3" key="1">
    <citation type="submission" date="2023-11" db="EMBL/GenBank/DDBJ databases">
        <authorList>
            <person name="Xu M."/>
            <person name="Jiang T."/>
        </authorList>
    </citation>
    <scope>NUCLEOTIDE SEQUENCE [LARGE SCALE GENOMIC DNA]</scope>
    <source>
        <strain evidence="2 3">SD</strain>
    </source>
</reference>
<keyword evidence="1" id="KW-0812">Transmembrane</keyword>
<sequence length="357" mass="35740">MPASLQLPARSRGTATSWTALLAATAVGALAADAVGLPTPAMFAGLLVGLAWALRGPRTLDLPEPAARASQALLGVSLGLYVQSSTLAELRDHAPIVLAVLVLTLGASVLAGELMARLSAVDRPTAAFGMIAGGASGIVAISRELGADERLVAVMQYLRVLVIVLLAPIVAGVWSAGGGGDGGVVGSAHGSALEGLAFTVLCVGAGALLARVARIPAGSLLGPLIVAAGLVLAGARLTAPMPDLLLQAAYAGIGLSVGLRFTVASLRQAARILPATLLSIAALIAISAAIGWLLVALTDVAPLDAYLATTPGGLYAVLAASTSGDVDTTFVLALQVLRLFAMLLLAPALARWVSTRR</sequence>
<dbReference type="InterPro" id="IPR017516">
    <property type="entry name" value="AbrB_dup"/>
</dbReference>
<dbReference type="PIRSF" id="PIRSF038991">
    <property type="entry name" value="Protein_AbrB"/>
    <property type="match status" value="1"/>
</dbReference>
<feature type="transmembrane region" description="Helical" evidence="1">
    <location>
        <begin position="244"/>
        <end position="263"/>
    </location>
</feature>
<dbReference type="Proteomes" id="UP001277761">
    <property type="component" value="Unassembled WGS sequence"/>
</dbReference>
<keyword evidence="1" id="KW-1133">Transmembrane helix</keyword>
<dbReference type="NCBIfam" id="TIGR03082">
    <property type="entry name" value="Gneg_AbrB_dup"/>
    <property type="match status" value="2"/>
</dbReference>
<accession>A0ABU4VFX2</accession>
<evidence type="ECO:0000256" key="1">
    <source>
        <dbReference type="SAM" id="Phobius"/>
    </source>
</evidence>
<dbReference type="EMBL" id="JAXAVX010000001">
    <property type="protein sequence ID" value="MDX8150599.1"/>
    <property type="molecule type" value="Genomic_DNA"/>
</dbReference>
<feature type="transmembrane region" description="Helical" evidence="1">
    <location>
        <begin position="330"/>
        <end position="353"/>
    </location>
</feature>
<name>A0ABU4VFX2_9ACTN</name>
<feature type="transmembrane region" description="Helical" evidence="1">
    <location>
        <begin position="21"/>
        <end position="54"/>
    </location>
</feature>
<gene>
    <name evidence="2" type="ORF">SK069_03255</name>
</gene>
<evidence type="ECO:0000313" key="2">
    <source>
        <dbReference type="EMBL" id="MDX8150599.1"/>
    </source>
</evidence>
<feature type="transmembrane region" description="Helical" evidence="1">
    <location>
        <begin position="157"/>
        <end position="176"/>
    </location>
</feature>
<dbReference type="InterPro" id="IPR007820">
    <property type="entry name" value="AbrB_fam"/>
</dbReference>
<protein>
    <submittedName>
        <fullName evidence="2">AbrB family transcriptional regulator</fullName>
    </submittedName>
</protein>
<dbReference type="Pfam" id="PF05145">
    <property type="entry name" value="AbrB"/>
    <property type="match status" value="1"/>
</dbReference>